<dbReference type="EMBL" id="LR721775">
    <property type="protein sequence ID" value="VVV54683.1"/>
    <property type="molecule type" value="Genomic_DNA"/>
</dbReference>
<gene>
    <name evidence="1" type="ORF">NYM_LOCUS3934</name>
</gene>
<organism evidence="1">
    <name type="scientific">Nymphaea colorata</name>
    <name type="common">pocket water lily</name>
    <dbReference type="NCBI Taxonomy" id="210225"/>
    <lineage>
        <taxon>Eukaryota</taxon>
        <taxon>Viridiplantae</taxon>
        <taxon>Streptophyta</taxon>
        <taxon>Embryophyta</taxon>
        <taxon>Tracheophyta</taxon>
        <taxon>Spermatophyta</taxon>
        <taxon>Magnoliopsida</taxon>
        <taxon>Nymphaeales</taxon>
        <taxon>Nymphaeaceae</taxon>
        <taxon>Nymphaea</taxon>
    </lineage>
</organism>
<proteinExistence type="predicted"/>
<protein>
    <submittedName>
        <fullName evidence="1">Uncharacterized protein</fullName>
    </submittedName>
</protein>
<evidence type="ECO:0000313" key="1">
    <source>
        <dbReference type="EMBL" id="VVV54683.1"/>
    </source>
</evidence>
<sequence>MTALELAAAALEQAATAGDEQWQKRWKRTITEQNPHTVALIPCRNMQRKKGKEKKHTIYVENLKKR</sequence>
<name>A0A5K0WN00_9MAGN</name>
<reference evidence="1" key="1">
    <citation type="submission" date="2019-09" db="EMBL/GenBank/DDBJ databases">
        <authorList>
            <person name="Zhang L."/>
        </authorList>
    </citation>
    <scope>NUCLEOTIDE SEQUENCE</scope>
</reference>
<accession>A0A5K0WN00</accession>
<dbReference type="AlphaFoldDB" id="A0A5K0WN00"/>